<evidence type="ECO:0000313" key="1">
    <source>
        <dbReference type="EMBL" id="KZV46229.1"/>
    </source>
</evidence>
<reference evidence="1 2" key="1">
    <citation type="journal article" date="2015" name="Proc. Natl. Acad. Sci. U.S.A.">
        <title>The resurrection genome of Boea hygrometrica: A blueprint for survival of dehydration.</title>
        <authorList>
            <person name="Xiao L."/>
            <person name="Yang G."/>
            <person name="Zhang L."/>
            <person name="Yang X."/>
            <person name="Zhao S."/>
            <person name="Ji Z."/>
            <person name="Zhou Q."/>
            <person name="Hu M."/>
            <person name="Wang Y."/>
            <person name="Chen M."/>
            <person name="Xu Y."/>
            <person name="Jin H."/>
            <person name="Xiao X."/>
            <person name="Hu G."/>
            <person name="Bao F."/>
            <person name="Hu Y."/>
            <person name="Wan P."/>
            <person name="Li L."/>
            <person name="Deng X."/>
            <person name="Kuang T."/>
            <person name="Xiang C."/>
            <person name="Zhu J.K."/>
            <person name="Oliver M.J."/>
            <person name="He Y."/>
        </authorList>
    </citation>
    <scope>NUCLEOTIDE SEQUENCE [LARGE SCALE GENOMIC DNA]</scope>
    <source>
        <strain evidence="2">cv. XS01</strain>
    </source>
</reference>
<evidence type="ECO:0000313" key="2">
    <source>
        <dbReference type="Proteomes" id="UP000250235"/>
    </source>
</evidence>
<organism evidence="1 2">
    <name type="scientific">Dorcoceras hygrometricum</name>
    <dbReference type="NCBI Taxonomy" id="472368"/>
    <lineage>
        <taxon>Eukaryota</taxon>
        <taxon>Viridiplantae</taxon>
        <taxon>Streptophyta</taxon>
        <taxon>Embryophyta</taxon>
        <taxon>Tracheophyta</taxon>
        <taxon>Spermatophyta</taxon>
        <taxon>Magnoliopsida</taxon>
        <taxon>eudicotyledons</taxon>
        <taxon>Gunneridae</taxon>
        <taxon>Pentapetalae</taxon>
        <taxon>asterids</taxon>
        <taxon>lamiids</taxon>
        <taxon>Lamiales</taxon>
        <taxon>Gesneriaceae</taxon>
        <taxon>Didymocarpoideae</taxon>
        <taxon>Trichosporeae</taxon>
        <taxon>Loxocarpinae</taxon>
        <taxon>Dorcoceras</taxon>
    </lineage>
</organism>
<dbReference type="OrthoDB" id="10659444at2759"/>
<dbReference type="AlphaFoldDB" id="A0A2Z7CND1"/>
<keyword evidence="2" id="KW-1185">Reference proteome</keyword>
<sequence length="299" mass="33285">MIIEFTESLLLLSNSVACAINSAQPLLEVLASTQISRNLCQLDRRDSAALFTLGKSALQFEKHYSVFLYKFGAHSPASTLLPSLEGFTRRFDLTSLYADSIQKPSEKDCKDLVFVIHLSNLLSSRLSYSTIDSTFKLSACALAHTWARAQLVHQLPPECTSSRLCTAFFRLFQLASVMLRPKEIDLVHLAYLDFWKNVATSFSIEVQAFLIASISSKRAWLKYSSQTPSLNQLASDPNQLDTELIQLCPAHLIKTLLAVAIKKILYCADEKESALAEAQEIVSRSVNVAGEIEFSDTDH</sequence>
<dbReference type="EMBL" id="KQ995689">
    <property type="protein sequence ID" value="KZV46229.1"/>
    <property type="molecule type" value="Genomic_DNA"/>
</dbReference>
<protein>
    <submittedName>
        <fullName evidence="1">Uncharacterized protein</fullName>
    </submittedName>
</protein>
<name>A0A2Z7CND1_9LAMI</name>
<dbReference type="Proteomes" id="UP000250235">
    <property type="component" value="Unassembled WGS sequence"/>
</dbReference>
<proteinExistence type="predicted"/>
<gene>
    <name evidence="1" type="ORF">F511_24782</name>
</gene>
<accession>A0A2Z7CND1</accession>